<reference evidence="2" key="1">
    <citation type="submission" date="2021-04" db="EMBL/GenBank/DDBJ databases">
        <authorList>
            <person name="Postec A."/>
        </authorList>
    </citation>
    <scope>NUCLEOTIDE SEQUENCE</scope>
    <source>
        <strain evidence="2">F1F22</strain>
    </source>
</reference>
<reference evidence="2" key="2">
    <citation type="submission" date="2022-06" db="EMBL/GenBank/DDBJ databases">
        <title>Thermospira aquatica gen. nov., sp. nov.</title>
        <authorList>
            <person name="Ben Ali Gam Z."/>
            <person name="Labat M."/>
        </authorList>
    </citation>
    <scope>NUCLEOTIDE SEQUENCE</scope>
    <source>
        <strain evidence="2">F1F22</strain>
    </source>
</reference>
<gene>
    <name evidence="2" type="ORF">KDW03_03050</name>
</gene>
<evidence type="ECO:0000313" key="3">
    <source>
        <dbReference type="Proteomes" id="UP001056539"/>
    </source>
</evidence>
<dbReference type="KEGG" id="taqu:KDW03_03050"/>
<protein>
    <recommendedName>
        <fullName evidence="1">Cysteine-rich small domain-containing protein</fullName>
    </recommendedName>
</protein>
<accession>A0AAX3BEM7</accession>
<dbReference type="InterPro" id="IPR007212">
    <property type="entry name" value="Zf-like"/>
</dbReference>
<keyword evidence="3" id="KW-1185">Reference proteome</keyword>
<sequence length="107" mass="13186">MLYNIVIMDEISRYYFEKQMLFSLTHMCYEDCPYYACHNMKKQNCFFCYCPFYPCEDERKGKWLLTETKKVWDCSPCTWIHEDEVVKKILELLYEGKSFPEIKEIIW</sequence>
<evidence type="ECO:0000259" key="1">
    <source>
        <dbReference type="Pfam" id="PF04071"/>
    </source>
</evidence>
<name>A0AAX3BEM7_9SPIR</name>
<dbReference type="AlphaFoldDB" id="A0AAX3BEM7"/>
<dbReference type="Proteomes" id="UP001056539">
    <property type="component" value="Chromosome"/>
</dbReference>
<feature type="domain" description="Cysteine-rich small" evidence="1">
    <location>
        <begin position="26"/>
        <end position="92"/>
    </location>
</feature>
<dbReference type="Pfam" id="PF04071">
    <property type="entry name" value="zf-like"/>
    <property type="match status" value="1"/>
</dbReference>
<proteinExistence type="predicted"/>
<evidence type="ECO:0000313" key="2">
    <source>
        <dbReference type="EMBL" id="URA10797.1"/>
    </source>
</evidence>
<organism evidence="2 3">
    <name type="scientific">Thermospira aquatica</name>
    <dbReference type="NCBI Taxonomy" id="2828656"/>
    <lineage>
        <taxon>Bacteria</taxon>
        <taxon>Pseudomonadati</taxon>
        <taxon>Spirochaetota</taxon>
        <taxon>Spirochaetia</taxon>
        <taxon>Brevinematales</taxon>
        <taxon>Thermospiraceae</taxon>
        <taxon>Thermospira</taxon>
    </lineage>
</organism>
<dbReference type="EMBL" id="CP073355">
    <property type="protein sequence ID" value="URA10797.1"/>
    <property type="molecule type" value="Genomic_DNA"/>
</dbReference>